<proteinExistence type="inferred from homology"/>
<evidence type="ECO:0000313" key="6">
    <source>
        <dbReference type="EMBL" id="TWT92613.1"/>
    </source>
</evidence>
<keyword evidence="3 4" id="KW-0326">Glycosidase</keyword>
<dbReference type="InterPro" id="IPR050386">
    <property type="entry name" value="Glycosyl_hydrolase_5"/>
</dbReference>
<evidence type="ECO:0000313" key="7">
    <source>
        <dbReference type="Proteomes" id="UP000316213"/>
    </source>
</evidence>
<evidence type="ECO:0000256" key="1">
    <source>
        <dbReference type="ARBA" id="ARBA00022729"/>
    </source>
</evidence>
<dbReference type="GO" id="GO:0009251">
    <property type="term" value="P:glucan catabolic process"/>
    <property type="evidence" value="ECO:0007669"/>
    <property type="project" value="TreeGrafter"/>
</dbReference>
<comment type="caution">
    <text evidence="6">The sequence shown here is derived from an EMBL/GenBank/DDBJ whole genome shotgun (WGS) entry which is preliminary data.</text>
</comment>
<comment type="similarity">
    <text evidence="4">Belongs to the glycosyl hydrolase 5 (cellulase A) family.</text>
</comment>
<evidence type="ECO:0000256" key="2">
    <source>
        <dbReference type="ARBA" id="ARBA00022801"/>
    </source>
</evidence>
<dbReference type="EMBL" id="SJPM01000011">
    <property type="protein sequence ID" value="TWT92613.1"/>
    <property type="molecule type" value="Genomic_DNA"/>
</dbReference>
<protein>
    <submittedName>
        <fullName evidence="6">Endoglucanase H</fullName>
        <ecNumber evidence="6">3.2.1.4</ecNumber>
    </submittedName>
</protein>
<dbReference type="PANTHER" id="PTHR31297:SF17">
    <property type="entry name" value="ENDOGLUCANASE"/>
    <property type="match status" value="1"/>
</dbReference>
<dbReference type="GO" id="GO:0008422">
    <property type="term" value="F:beta-glucosidase activity"/>
    <property type="evidence" value="ECO:0007669"/>
    <property type="project" value="TreeGrafter"/>
</dbReference>
<dbReference type="EC" id="3.2.1.4" evidence="6"/>
<dbReference type="GO" id="GO:0005576">
    <property type="term" value="C:extracellular region"/>
    <property type="evidence" value="ECO:0007669"/>
    <property type="project" value="TreeGrafter"/>
</dbReference>
<evidence type="ECO:0000256" key="4">
    <source>
        <dbReference type="RuleBase" id="RU361153"/>
    </source>
</evidence>
<dbReference type="Pfam" id="PF00150">
    <property type="entry name" value="Cellulase"/>
    <property type="match status" value="1"/>
</dbReference>
<dbReference type="PANTHER" id="PTHR31297">
    <property type="entry name" value="GLUCAN ENDO-1,6-BETA-GLUCOSIDASE B"/>
    <property type="match status" value="1"/>
</dbReference>
<accession>A0A5C6A293</accession>
<evidence type="ECO:0000259" key="5">
    <source>
        <dbReference type="Pfam" id="PF00150"/>
    </source>
</evidence>
<dbReference type="OrthoDB" id="9800955at2"/>
<dbReference type="AlphaFoldDB" id="A0A5C6A293"/>
<dbReference type="InterPro" id="IPR018087">
    <property type="entry name" value="Glyco_hydro_5_CS"/>
</dbReference>
<dbReference type="Gene3D" id="3.20.20.80">
    <property type="entry name" value="Glycosidases"/>
    <property type="match status" value="1"/>
</dbReference>
<reference evidence="6 7" key="1">
    <citation type="submission" date="2019-02" db="EMBL/GenBank/DDBJ databases">
        <title>Deep-cultivation of Planctomycetes and their phenomic and genomic characterization uncovers novel biology.</title>
        <authorList>
            <person name="Wiegand S."/>
            <person name="Jogler M."/>
            <person name="Boedeker C."/>
            <person name="Pinto D."/>
            <person name="Vollmers J."/>
            <person name="Rivas-Marin E."/>
            <person name="Kohn T."/>
            <person name="Peeters S.H."/>
            <person name="Heuer A."/>
            <person name="Rast P."/>
            <person name="Oberbeckmann S."/>
            <person name="Bunk B."/>
            <person name="Jeske O."/>
            <person name="Meyerdierks A."/>
            <person name="Storesund J.E."/>
            <person name="Kallscheuer N."/>
            <person name="Luecker S."/>
            <person name="Lage O.M."/>
            <person name="Pohl T."/>
            <person name="Merkel B.J."/>
            <person name="Hornburger P."/>
            <person name="Mueller R.-W."/>
            <person name="Bruemmer F."/>
            <person name="Labrenz M."/>
            <person name="Spormann A.M."/>
            <person name="Op Den Camp H."/>
            <person name="Overmann J."/>
            <person name="Amann R."/>
            <person name="Jetten M.S.M."/>
            <person name="Mascher T."/>
            <person name="Medema M.H."/>
            <person name="Devos D.P."/>
            <person name="Kaster A.-K."/>
            <person name="Ovreas L."/>
            <person name="Rohde M."/>
            <person name="Galperin M.Y."/>
            <person name="Jogler C."/>
        </authorList>
    </citation>
    <scope>NUCLEOTIDE SEQUENCE [LARGE SCALE GENOMIC DNA]</scope>
    <source>
        <strain evidence="6 7">Pla100</strain>
    </source>
</reference>
<feature type="domain" description="Glycoside hydrolase family 5" evidence="5">
    <location>
        <begin position="296"/>
        <end position="560"/>
    </location>
</feature>
<dbReference type="GO" id="GO:0009986">
    <property type="term" value="C:cell surface"/>
    <property type="evidence" value="ECO:0007669"/>
    <property type="project" value="TreeGrafter"/>
</dbReference>
<dbReference type="PROSITE" id="PS00659">
    <property type="entry name" value="GLYCOSYL_HYDROL_F5"/>
    <property type="match status" value="1"/>
</dbReference>
<sequence length="584" mass="66150">MSGNYFVNETLFEFGLQSTKSELDYRRRRNHCSARSNRSRAADTKQLIRKTKEIAGSASSTFQPRVVAEAFFASNHLMCTSTRHVTRIFFLVALVVGTGASPTCLASPGRINLLDPGSISPDDVEAIRSDIRLTGLDEPELLVKTRADEDYPGIAISAPAGGWNLTDTPIVEMTVRNLSDHSIDVLLTLANPGSDGRNGNSAEKLHVPEGESATLRLIVGVWYGSESRTFDPSQVARLSVIVDRSSRSHSFSILNIHATSPDEEIKPILQSDYFAQLKPFFGKGLNIGNTLDAPNEGEWGGTIHDEQLKLIRQTGFDSIRLPVNWSAHASNRPPYRIDASFKKRVKHVVNEAMKQGLRVVLNVHHYDEIFEKPRTQRERFLELWRQIASDYADYPPELAFEILNEPHAKLDSDFWNELLLDSVELIRQTNPDRWIVIGPVDWNSVRGLPALKLPQNDARIALTVHYYSPMEVTHQGAPWLDASAKKWIGTTWTNTLVERTRVQMDFNEALTYGYEHKVPIYLGEFGTYQDAPFDSRVNWTRAVVEEARRRKMGYAYWEFYSNFGLYDPEKKAWREPLKKAVLSP</sequence>
<gene>
    <name evidence="6" type="primary">celH</name>
    <name evidence="6" type="ORF">Pla100_46330</name>
</gene>
<dbReference type="GO" id="GO:0008810">
    <property type="term" value="F:cellulase activity"/>
    <property type="evidence" value="ECO:0007669"/>
    <property type="project" value="UniProtKB-EC"/>
</dbReference>
<keyword evidence="2 4" id="KW-0378">Hydrolase</keyword>
<dbReference type="SUPFAM" id="SSF51445">
    <property type="entry name" value="(Trans)glycosidases"/>
    <property type="match status" value="1"/>
</dbReference>
<keyword evidence="7" id="KW-1185">Reference proteome</keyword>
<dbReference type="InterPro" id="IPR017853">
    <property type="entry name" value="GH"/>
</dbReference>
<organism evidence="6 7">
    <name type="scientific">Neorhodopirellula pilleata</name>
    <dbReference type="NCBI Taxonomy" id="2714738"/>
    <lineage>
        <taxon>Bacteria</taxon>
        <taxon>Pseudomonadati</taxon>
        <taxon>Planctomycetota</taxon>
        <taxon>Planctomycetia</taxon>
        <taxon>Pirellulales</taxon>
        <taxon>Pirellulaceae</taxon>
        <taxon>Neorhodopirellula</taxon>
    </lineage>
</organism>
<name>A0A5C6A293_9BACT</name>
<dbReference type="Proteomes" id="UP000316213">
    <property type="component" value="Unassembled WGS sequence"/>
</dbReference>
<dbReference type="Gene3D" id="2.60.120.430">
    <property type="entry name" value="Galactose-binding lectin"/>
    <property type="match status" value="1"/>
</dbReference>
<dbReference type="InterPro" id="IPR001547">
    <property type="entry name" value="Glyco_hydro_5"/>
</dbReference>
<keyword evidence="1" id="KW-0732">Signal</keyword>
<evidence type="ECO:0000256" key="3">
    <source>
        <dbReference type="ARBA" id="ARBA00023295"/>
    </source>
</evidence>